<dbReference type="EC" id="4.2.1.17" evidence="3"/>
<protein>
    <submittedName>
        <fullName evidence="3">Putative enoyl-CoA hydratase echA8</fullName>
        <ecNumber evidence="3">4.2.1.17</ecNumber>
    </submittedName>
</protein>
<keyword evidence="4" id="KW-1185">Reference proteome</keyword>
<dbReference type="Proteomes" id="UP000321353">
    <property type="component" value="Chromosome"/>
</dbReference>
<keyword evidence="3" id="KW-0456">Lyase</keyword>
<dbReference type="RefSeq" id="WP_147870645.1">
    <property type="nucleotide sequence ID" value="NZ_CP036264.1"/>
</dbReference>
<dbReference type="InterPro" id="IPR001753">
    <property type="entry name" value="Enoyl-CoA_hydra/iso"/>
</dbReference>
<dbReference type="PANTHER" id="PTHR42964">
    <property type="entry name" value="ENOYL-COA HYDRATASE"/>
    <property type="match status" value="1"/>
</dbReference>
<dbReference type="GO" id="GO:0004300">
    <property type="term" value="F:enoyl-CoA hydratase activity"/>
    <property type="evidence" value="ECO:0007669"/>
    <property type="project" value="UniProtKB-EC"/>
</dbReference>
<comment type="similarity">
    <text evidence="1">Belongs to the enoyl-CoA hydratase/isomerase family.</text>
</comment>
<name>A0A5B9MPC4_9BACT</name>
<dbReference type="InterPro" id="IPR051683">
    <property type="entry name" value="Enoyl-CoA_Hydratase/Isomerase"/>
</dbReference>
<dbReference type="Gene3D" id="1.10.12.10">
    <property type="entry name" value="Lyase 2-enoyl-coa Hydratase, Chain A, domain 2"/>
    <property type="match status" value="1"/>
</dbReference>
<evidence type="ECO:0000313" key="3">
    <source>
        <dbReference type="EMBL" id="QEG01585.1"/>
    </source>
</evidence>
<dbReference type="CDD" id="cd06558">
    <property type="entry name" value="crotonase-like"/>
    <property type="match status" value="1"/>
</dbReference>
<reference evidence="3 4" key="1">
    <citation type="submission" date="2019-02" db="EMBL/GenBank/DDBJ databases">
        <title>Planctomycetal bacteria perform biofilm scaping via a novel small molecule.</title>
        <authorList>
            <person name="Jeske O."/>
            <person name="Boedeker C."/>
            <person name="Wiegand S."/>
            <person name="Breitling P."/>
            <person name="Kallscheuer N."/>
            <person name="Jogler M."/>
            <person name="Rohde M."/>
            <person name="Petersen J."/>
            <person name="Medema M.H."/>
            <person name="Surup F."/>
            <person name="Jogler C."/>
        </authorList>
    </citation>
    <scope>NUCLEOTIDE SEQUENCE [LARGE SCALE GENOMIC DNA]</scope>
    <source>
        <strain evidence="3 4">Mal15</strain>
    </source>
</reference>
<dbReference type="EMBL" id="CP036264">
    <property type="protein sequence ID" value="QEG01585.1"/>
    <property type="molecule type" value="Genomic_DNA"/>
</dbReference>
<sequence length="265" mass="28447">MEPLIQCRRETRSTAIITLNRPQKRNALSIELMQQFHQQFVKLETDADCRVVIIGGAGPVFCAGLDLIEAADPAIAPQSARWVETTFTSLMNSPLVTVAVVQGAAMAGGAGLLAACDFAVAGEEVTIGFPETRRGLVPALAATLIARRLRDSEMRELFLLAEPIDARRAKALGLVHRVVKSADLLQESLGIAETVCRGGPEAVRQTKQMIRALTGCPSDLQDDALAIHKKMRQSDEAAEGLASFAQHRDPRWNQQDSGAGPDAGA</sequence>
<proteinExistence type="inferred from homology"/>
<dbReference type="InterPro" id="IPR029045">
    <property type="entry name" value="ClpP/crotonase-like_dom_sf"/>
</dbReference>
<evidence type="ECO:0000256" key="2">
    <source>
        <dbReference type="SAM" id="MobiDB-lite"/>
    </source>
</evidence>
<evidence type="ECO:0000313" key="4">
    <source>
        <dbReference type="Proteomes" id="UP000321353"/>
    </source>
</evidence>
<accession>A0A5B9MPC4</accession>
<gene>
    <name evidence="3" type="primary">echA8_2</name>
    <name evidence="3" type="ORF">Mal15_56620</name>
</gene>
<dbReference type="AlphaFoldDB" id="A0A5B9MPC4"/>
<dbReference type="Gene3D" id="3.90.226.10">
    <property type="entry name" value="2-enoyl-CoA Hydratase, Chain A, domain 1"/>
    <property type="match status" value="1"/>
</dbReference>
<dbReference type="InterPro" id="IPR014748">
    <property type="entry name" value="Enoyl-CoA_hydra_C"/>
</dbReference>
<dbReference type="KEGG" id="smam:Mal15_56620"/>
<dbReference type="Pfam" id="PF00378">
    <property type="entry name" value="ECH_1"/>
    <property type="match status" value="1"/>
</dbReference>
<feature type="region of interest" description="Disordered" evidence="2">
    <location>
        <begin position="236"/>
        <end position="265"/>
    </location>
</feature>
<evidence type="ECO:0000256" key="1">
    <source>
        <dbReference type="ARBA" id="ARBA00005254"/>
    </source>
</evidence>
<dbReference type="PANTHER" id="PTHR42964:SF1">
    <property type="entry name" value="POLYKETIDE BIOSYNTHESIS ENOYL-COA HYDRATASE PKSH-RELATED"/>
    <property type="match status" value="1"/>
</dbReference>
<dbReference type="SUPFAM" id="SSF52096">
    <property type="entry name" value="ClpP/crotonase"/>
    <property type="match status" value="1"/>
</dbReference>
<organism evidence="3 4">
    <name type="scientific">Stieleria maiorica</name>
    <dbReference type="NCBI Taxonomy" id="2795974"/>
    <lineage>
        <taxon>Bacteria</taxon>
        <taxon>Pseudomonadati</taxon>
        <taxon>Planctomycetota</taxon>
        <taxon>Planctomycetia</taxon>
        <taxon>Pirellulales</taxon>
        <taxon>Pirellulaceae</taxon>
        <taxon>Stieleria</taxon>
    </lineage>
</organism>